<keyword evidence="1" id="KW-0812">Transmembrane</keyword>
<feature type="transmembrane region" description="Helical" evidence="1">
    <location>
        <begin position="50"/>
        <end position="68"/>
    </location>
</feature>
<dbReference type="HOGENOM" id="CLU_2317731_0_0_0"/>
<name>C0QSX7_PERMH</name>
<keyword evidence="3" id="KW-1185">Reference proteome</keyword>
<keyword evidence="1" id="KW-1133">Transmembrane helix</keyword>
<evidence type="ECO:0000256" key="1">
    <source>
        <dbReference type="SAM" id="Phobius"/>
    </source>
</evidence>
<dbReference type="PaxDb" id="123214-PERMA_2022"/>
<accession>C0QSX7</accession>
<dbReference type="STRING" id="123214.PERMA_2022"/>
<dbReference type="KEGG" id="pmx:PERMA_2022"/>
<proteinExistence type="predicted"/>
<dbReference type="Proteomes" id="UP000001366">
    <property type="component" value="Chromosome"/>
</dbReference>
<dbReference type="RefSeq" id="WP_012675279.1">
    <property type="nucleotide sequence ID" value="NC_012440.1"/>
</dbReference>
<keyword evidence="1" id="KW-0472">Membrane</keyword>
<sequence>MALEDLYKTDKEEIKKKIEKGLEEKKSEIKKSLEKILPQPAKNMLQTDEGTYALIAITIVLVLLLARAAGMAFKLLSKLIFLISLAAAVYFSYVYFTNY</sequence>
<evidence type="ECO:0000313" key="3">
    <source>
        <dbReference type="Proteomes" id="UP000001366"/>
    </source>
</evidence>
<organism evidence="2 3">
    <name type="scientific">Persephonella marina (strain DSM 14350 / EX-H1)</name>
    <dbReference type="NCBI Taxonomy" id="123214"/>
    <lineage>
        <taxon>Bacteria</taxon>
        <taxon>Pseudomonadati</taxon>
        <taxon>Aquificota</taxon>
        <taxon>Aquificia</taxon>
        <taxon>Aquificales</taxon>
        <taxon>Hydrogenothermaceae</taxon>
        <taxon>Persephonella</taxon>
    </lineage>
</organism>
<feature type="transmembrane region" description="Helical" evidence="1">
    <location>
        <begin position="75"/>
        <end position="96"/>
    </location>
</feature>
<reference evidence="2 3" key="1">
    <citation type="journal article" date="2009" name="J. Bacteriol.">
        <title>Complete and draft genome sequences of six members of the Aquificales.</title>
        <authorList>
            <person name="Reysenbach A.L."/>
            <person name="Hamamura N."/>
            <person name="Podar M."/>
            <person name="Griffiths E."/>
            <person name="Ferreira S."/>
            <person name="Hochstein R."/>
            <person name="Heidelberg J."/>
            <person name="Johnson J."/>
            <person name="Mead D."/>
            <person name="Pohorille A."/>
            <person name="Sarmiento M."/>
            <person name="Schweighofer K."/>
            <person name="Seshadri R."/>
            <person name="Voytek M.A."/>
        </authorList>
    </citation>
    <scope>NUCLEOTIDE SEQUENCE [LARGE SCALE GENOMIC DNA]</scope>
    <source>
        <strain evidence="3">DSM 14350 / EX-H1</strain>
    </source>
</reference>
<evidence type="ECO:0000313" key="2">
    <source>
        <dbReference type="EMBL" id="ACO03040.1"/>
    </source>
</evidence>
<dbReference type="EMBL" id="CP001230">
    <property type="protein sequence ID" value="ACO03040.1"/>
    <property type="molecule type" value="Genomic_DNA"/>
</dbReference>
<protein>
    <submittedName>
        <fullName evidence="2">Uncharacterized protein</fullName>
    </submittedName>
</protein>
<gene>
    <name evidence="2" type="ordered locus">PERMA_2022</name>
</gene>
<dbReference type="AlphaFoldDB" id="C0QSX7"/>